<comment type="caution">
    <text evidence="1">The sequence shown here is derived from an EMBL/GenBank/DDBJ whole genome shotgun (WGS) entry which is preliminary data.</text>
</comment>
<organism evidence="1 2">
    <name type="scientific">Cohnella soli</name>
    <dbReference type="NCBI Taxonomy" id="425005"/>
    <lineage>
        <taxon>Bacteria</taxon>
        <taxon>Bacillati</taxon>
        <taxon>Bacillota</taxon>
        <taxon>Bacilli</taxon>
        <taxon>Bacillales</taxon>
        <taxon>Paenibacillaceae</taxon>
        <taxon>Cohnella</taxon>
    </lineage>
</organism>
<name>A0ABW0I4Z3_9BACL</name>
<evidence type="ECO:0000313" key="2">
    <source>
        <dbReference type="Proteomes" id="UP001596113"/>
    </source>
</evidence>
<dbReference type="Proteomes" id="UP001596113">
    <property type="component" value="Unassembled WGS sequence"/>
</dbReference>
<accession>A0ABW0I4Z3</accession>
<dbReference type="Pfam" id="PF13151">
    <property type="entry name" value="DUF3990"/>
    <property type="match status" value="1"/>
</dbReference>
<protein>
    <submittedName>
        <fullName evidence="1">DUF3990 domain-containing protein</fullName>
    </submittedName>
</protein>
<keyword evidence="2" id="KW-1185">Reference proteome</keyword>
<sequence>MAQFDVSLVLPDTLYHGSTMGAIQGLRIKPINKEFWKDAKDFGAGFYTTIDLFQATTWARKPVVAMERLNKGTDPSAMVRSLPKDQIPVVAVYDCNSNLYTDNIILHDYRGESRAWAQFILSHRHSSTVDNCLCLNEFGWIHPHIACGLMADNDTGQIIEDFRSQGRDIHNRDDLEWFWTQIIRTREGRRLNGLELGDQIAFSAKL</sequence>
<dbReference type="EMBL" id="JBHSMI010000067">
    <property type="protein sequence ID" value="MFC5407567.1"/>
    <property type="molecule type" value="Genomic_DNA"/>
</dbReference>
<dbReference type="RefSeq" id="WP_378140345.1">
    <property type="nucleotide sequence ID" value="NZ_JBHSMI010000067.1"/>
</dbReference>
<evidence type="ECO:0000313" key="1">
    <source>
        <dbReference type="EMBL" id="MFC5407567.1"/>
    </source>
</evidence>
<gene>
    <name evidence="1" type="ORF">ACFPOF_32955</name>
</gene>
<dbReference type="InterPro" id="IPR025051">
    <property type="entry name" value="DUF3990"/>
</dbReference>
<proteinExistence type="predicted"/>
<reference evidence="2" key="1">
    <citation type="journal article" date="2019" name="Int. J. Syst. Evol. Microbiol.">
        <title>The Global Catalogue of Microorganisms (GCM) 10K type strain sequencing project: providing services to taxonomists for standard genome sequencing and annotation.</title>
        <authorList>
            <consortium name="The Broad Institute Genomics Platform"/>
            <consortium name="The Broad Institute Genome Sequencing Center for Infectious Disease"/>
            <person name="Wu L."/>
            <person name="Ma J."/>
        </authorList>
    </citation>
    <scope>NUCLEOTIDE SEQUENCE [LARGE SCALE GENOMIC DNA]</scope>
    <source>
        <strain evidence="2">CGMCC 1.18575</strain>
    </source>
</reference>